<dbReference type="Proteomes" id="UP001268864">
    <property type="component" value="Unassembled WGS sequence"/>
</dbReference>
<dbReference type="RefSeq" id="WP_310899935.1">
    <property type="nucleotide sequence ID" value="NZ_JAMQOS010000002.1"/>
</dbReference>
<feature type="transmembrane region" description="Helical" evidence="1">
    <location>
        <begin position="198"/>
        <end position="215"/>
    </location>
</feature>
<dbReference type="EMBL" id="JAMQOS010000002">
    <property type="protein sequence ID" value="MDS0282102.1"/>
    <property type="molecule type" value="Genomic_DNA"/>
</dbReference>
<dbReference type="PANTHER" id="PTHR43471">
    <property type="entry name" value="ABC TRANSPORTER PERMEASE"/>
    <property type="match status" value="1"/>
</dbReference>
<reference evidence="2 3" key="1">
    <citation type="submission" date="2022-06" db="EMBL/GenBank/DDBJ databases">
        <title>Halomicroarcula sp. a new haloarchaeum isolate from saline soil.</title>
        <authorList>
            <person name="Strakova D."/>
            <person name="Galisteo C."/>
            <person name="Sanchez-Porro C."/>
            <person name="Ventosa A."/>
        </authorList>
    </citation>
    <scope>NUCLEOTIDE SEQUENCE [LARGE SCALE GENOMIC DNA]</scope>
    <source>
        <strain evidence="2 3">S3CR25-11</strain>
    </source>
</reference>
<keyword evidence="1" id="KW-1133">Transmembrane helix</keyword>
<dbReference type="Pfam" id="PF12679">
    <property type="entry name" value="ABC2_membrane_2"/>
    <property type="match status" value="1"/>
</dbReference>
<feature type="transmembrane region" description="Helical" evidence="1">
    <location>
        <begin position="328"/>
        <end position="348"/>
    </location>
</feature>
<keyword evidence="1" id="KW-0812">Transmembrane</keyword>
<accession>A0ABU2FMW5</accession>
<feature type="transmembrane region" description="Helical" evidence="1">
    <location>
        <begin position="85"/>
        <end position="105"/>
    </location>
</feature>
<comment type="caution">
    <text evidence="2">The sequence shown here is derived from an EMBL/GenBank/DDBJ whole genome shotgun (WGS) entry which is preliminary data.</text>
</comment>
<evidence type="ECO:0000313" key="2">
    <source>
        <dbReference type="EMBL" id="MDS0282102.1"/>
    </source>
</evidence>
<feature type="transmembrane region" description="Helical" evidence="1">
    <location>
        <begin position="168"/>
        <end position="191"/>
    </location>
</feature>
<keyword evidence="3" id="KW-1185">Reference proteome</keyword>
<evidence type="ECO:0000313" key="3">
    <source>
        <dbReference type="Proteomes" id="UP001268864"/>
    </source>
</evidence>
<sequence length="353" mass="38185">MSTQEGGIEGLDRTLRHTFGWYTVSKKEFKDAIRSKGLWILGAFFTLVFVLPVARVWWVNAAEGSGRLAQLVQQQGMQALLSQVYLNRVTILLPIIAIFVGYAAISKERTSGSLKLLLSLPNSRRDVIVGKVIGRCAVLGVPLVASLAFTAVFLVLSNITFKPELFGLFGLFSVLYALVFVAITVSISGAFSKSSYSGIANFVVYMYTTFAWNLSVNSFADVLTNGISIGSVDTGPLIGGAIRWHIVLFLKIANPNQAYKTLVNSMLNTGDAPQLSARLGMFGPGADTRTVCTDVLNGNVETVQTIFGEQVTCQAGSGSVPFYFSDPVVFVAMISWFAIAAALSYYTFNTVDL</sequence>
<organism evidence="2 3">
    <name type="scientific">Haloarcula onubensis</name>
    <dbReference type="NCBI Taxonomy" id="2950539"/>
    <lineage>
        <taxon>Archaea</taxon>
        <taxon>Methanobacteriati</taxon>
        <taxon>Methanobacteriota</taxon>
        <taxon>Stenosarchaea group</taxon>
        <taxon>Halobacteria</taxon>
        <taxon>Halobacteriales</taxon>
        <taxon>Haloarculaceae</taxon>
        <taxon>Haloarcula</taxon>
    </lineage>
</organism>
<feature type="transmembrane region" description="Helical" evidence="1">
    <location>
        <begin position="132"/>
        <end position="156"/>
    </location>
</feature>
<proteinExistence type="predicted"/>
<name>A0ABU2FMW5_9EURY</name>
<evidence type="ECO:0000256" key="1">
    <source>
        <dbReference type="SAM" id="Phobius"/>
    </source>
</evidence>
<keyword evidence="1" id="KW-0472">Membrane</keyword>
<gene>
    <name evidence="2" type="ORF">NDI86_08200</name>
</gene>
<feature type="transmembrane region" description="Helical" evidence="1">
    <location>
        <begin position="37"/>
        <end position="58"/>
    </location>
</feature>
<protein>
    <submittedName>
        <fullName evidence="2">ABC transporter permease</fullName>
    </submittedName>
</protein>